<comment type="caution">
    <text evidence="2">The sequence shown here is derived from an EMBL/GenBank/DDBJ whole genome shotgun (WGS) entry which is preliminary data.</text>
</comment>
<gene>
    <name evidence="2" type="ORF">WR25_06505</name>
</gene>
<keyword evidence="3" id="KW-1185">Reference proteome</keyword>
<evidence type="ECO:0000313" key="3">
    <source>
        <dbReference type="Proteomes" id="UP000218231"/>
    </source>
</evidence>
<dbReference type="Proteomes" id="UP000218231">
    <property type="component" value="Unassembled WGS sequence"/>
</dbReference>
<sequence length="81" mass="8952">MLPARFVYMRDDESTALVGALDCYMPEMTWTDPCRTTRMPKGSKECDSRPTSASRPGGLSSAAGAVASRHVWWALDTQQIK</sequence>
<proteinExistence type="predicted"/>
<evidence type="ECO:0000256" key="1">
    <source>
        <dbReference type="SAM" id="MobiDB-lite"/>
    </source>
</evidence>
<dbReference type="EMBL" id="LIAE01009862">
    <property type="protein sequence ID" value="PAV67951.1"/>
    <property type="molecule type" value="Genomic_DNA"/>
</dbReference>
<accession>A0A2A2K207</accession>
<feature type="region of interest" description="Disordered" evidence="1">
    <location>
        <begin position="35"/>
        <end position="61"/>
    </location>
</feature>
<organism evidence="2 3">
    <name type="scientific">Diploscapter pachys</name>
    <dbReference type="NCBI Taxonomy" id="2018661"/>
    <lineage>
        <taxon>Eukaryota</taxon>
        <taxon>Metazoa</taxon>
        <taxon>Ecdysozoa</taxon>
        <taxon>Nematoda</taxon>
        <taxon>Chromadorea</taxon>
        <taxon>Rhabditida</taxon>
        <taxon>Rhabditina</taxon>
        <taxon>Rhabditomorpha</taxon>
        <taxon>Rhabditoidea</taxon>
        <taxon>Rhabditidae</taxon>
        <taxon>Diploscapter</taxon>
    </lineage>
</organism>
<protein>
    <submittedName>
        <fullName evidence="2">Uncharacterized protein</fullName>
    </submittedName>
</protein>
<dbReference type="AlphaFoldDB" id="A0A2A2K207"/>
<name>A0A2A2K207_9BILA</name>
<reference evidence="2 3" key="1">
    <citation type="journal article" date="2017" name="Curr. Biol.">
        <title>Genome architecture and evolution of a unichromosomal asexual nematode.</title>
        <authorList>
            <person name="Fradin H."/>
            <person name="Zegar C."/>
            <person name="Gutwein M."/>
            <person name="Lucas J."/>
            <person name="Kovtun M."/>
            <person name="Corcoran D."/>
            <person name="Baugh L.R."/>
            <person name="Kiontke K."/>
            <person name="Gunsalus K."/>
            <person name="Fitch D.H."/>
            <person name="Piano F."/>
        </authorList>
    </citation>
    <scope>NUCLEOTIDE SEQUENCE [LARGE SCALE GENOMIC DNA]</scope>
    <source>
        <strain evidence="2">PF1309</strain>
    </source>
</reference>
<evidence type="ECO:0000313" key="2">
    <source>
        <dbReference type="EMBL" id="PAV67951.1"/>
    </source>
</evidence>